<organism evidence="6 7">
    <name type="scientific">Pyrrhoderma noxium</name>
    <dbReference type="NCBI Taxonomy" id="2282107"/>
    <lineage>
        <taxon>Eukaryota</taxon>
        <taxon>Fungi</taxon>
        <taxon>Dikarya</taxon>
        <taxon>Basidiomycota</taxon>
        <taxon>Agaricomycotina</taxon>
        <taxon>Agaricomycetes</taxon>
        <taxon>Hymenochaetales</taxon>
        <taxon>Hymenochaetaceae</taxon>
        <taxon>Pyrrhoderma</taxon>
    </lineage>
</organism>
<accession>A0A286UJU2</accession>
<dbReference type="GO" id="GO:0070008">
    <property type="term" value="F:serine-type exopeptidase activity"/>
    <property type="evidence" value="ECO:0007669"/>
    <property type="project" value="InterPro"/>
</dbReference>
<evidence type="ECO:0000313" key="7">
    <source>
        <dbReference type="Proteomes" id="UP000217199"/>
    </source>
</evidence>
<dbReference type="GO" id="GO:0006508">
    <property type="term" value="P:proteolysis"/>
    <property type="evidence" value="ECO:0007669"/>
    <property type="project" value="UniProtKB-KW"/>
</dbReference>
<evidence type="ECO:0000256" key="5">
    <source>
        <dbReference type="ARBA" id="ARBA00023180"/>
    </source>
</evidence>
<evidence type="ECO:0000256" key="2">
    <source>
        <dbReference type="ARBA" id="ARBA00022670"/>
    </source>
</evidence>
<dbReference type="Proteomes" id="UP000217199">
    <property type="component" value="Unassembled WGS sequence"/>
</dbReference>
<dbReference type="InParanoid" id="A0A286UJU2"/>
<keyword evidence="3" id="KW-0732">Signal</keyword>
<evidence type="ECO:0000256" key="4">
    <source>
        <dbReference type="ARBA" id="ARBA00022801"/>
    </source>
</evidence>
<dbReference type="GO" id="GO:0008239">
    <property type="term" value="F:dipeptidyl-peptidase activity"/>
    <property type="evidence" value="ECO:0007669"/>
    <property type="project" value="TreeGrafter"/>
</dbReference>
<evidence type="ECO:0000256" key="3">
    <source>
        <dbReference type="ARBA" id="ARBA00022729"/>
    </source>
</evidence>
<dbReference type="PANTHER" id="PTHR11010">
    <property type="entry name" value="PROTEASE S28 PRO-X CARBOXYPEPTIDASE-RELATED"/>
    <property type="match status" value="1"/>
</dbReference>
<dbReference type="InterPro" id="IPR029058">
    <property type="entry name" value="AB_hydrolase_fold"/>
</dbReference>
<dbReference type="Pfam" id="PF05577">
    <property type="entry name" value="Peptidase_S28"/>
    <property type="match status" value="2"/>
</dbReference>
<name>A0A286UJU2_9AGAM</name>
<dbReference type="EMBL" id="NBII01000004">
    <property type="protein sequence ID" value="PAV19850.1"/>
    <property type="molecule type" value="Genomic_DNA"/>
</dbReference>
<evidence type="ECO:0000313" key="6">
    <source>
        <dbReference type="EMBL" id="PAV19850.1"/>
    </source>
</evidence>
<proteinExistence type="inferred from homology"/>
<evidence type="ECO:0000256" key="1">
    <source>
        <dbReference type="ARBA" id="ARBA00011079"/>
    </source>
</evidence>
<protein>
    <submittedName>
        <fullName evidence="6">Peptidase S28</fullName>
    </submittedName>
</protein>
<sequence length="499" mass="56283">MPLDHFDDKSIATFRNRYWINSTYYKPGGPVILFDSGEQNAEPLLPYYLQEYHGLSAAMRLAKRFGGLAILWEHRFYGASLPFPVNENTTAGQWKFLNTEQALEDVVFFANSFPKKTSKKGSQPTIHPSVTPWIWLGGSYPGVRGAFMRIRNPEIIYATWASSAPVHAQIDMAPYYKAAERSLTRNCSADWVAVTKYVDETLNGTDKERITDIKFALEFARLSGKGGNTTLAANLTKDKATRMSNLDSATILMDPLDFYQYYGFEASLLPFCNLLETRNFTADPVESGIAKAFGVETAFEAFTTAIAELDYDMVPGNEDDQVQDRSWMWQYCSEYGFYQRGDPSNPFSIETSFLSLELFQKQCNQTFPQGLPPAPAVENVNKYGGWNMTPSNILFTNGEFDPWRTMGLASIEPNSPMRSPSLSIPRCNEEPAFPSFFGMTYSNMVHVSDMRVLLQPDSNHTNFRTVGFYSPISPEPFYAGLGLFQLALDEWLPCFQPTT</sequence>
<dbReference type="AlphaFoldDB" id="A0A286UJU2"/>
<dbReference type="PANTHER" id="PTHR11010:SF109">
    <property type="entry name" value="PEPTIDASE, FAMILY S28, PUTATIVE (AFU_ORTHOLOGUE AFUA_4G03790)-RELATED"/>
    <property type="match status" value="1"/>
</dbReference>
<comment type="caution">
    <text evidence="6">The sequence shown here is derived from an EMBL/GenBank/DDBJ whole genome shotgun (WGS) entry which is preliminary data.</text>
</comment>
<dbReference type="Gene3D" id="3.40.50.1820">
    <property type="entry name" value="alpha/beta hydrolase"/>
    <property type="match status" value="2"/>
</dbReference>
<keyword evidence="5" id="KW-0325">Glycoprotein</keyword>
<dbReference type="InterPro" id="IPR008758">
    <property type="entry name" value="Peptidase_S28"/>
</dbReference>
<keyword evidence="4" id="KW-0378">Hydrolase</keyword>
<keyword evidence="2" id="KW-0645">Protease</keyword>
<comment type="similarity">
    <text evidence="1">Belongs to the peptidase S28 family.</text>
</comment>
<keyword evidence="7" id="KW-1185">Reference proteome</keyword>
<dbReference type="OrthoDB" id="1735038at2759"/>
<gene>
    <name evidence="6" type="ORF">PNOK_0478400</name>
</gene>
<reference evidence="6 7" key="1">
    <citation type="journal article" date="2017" name="Mol. Ecol.">
        <title>Comparative and population genomic landscape of Phellinus noxius: A hypervariable fungus causing root rot in trees.</title>
        <authorList>
            <person name="Chung C.L."/>
            <person name="Lee T.J."/>
            <person name="Akiba M."/>
            <person name="Lee H.H."/>
            <person name="Kuo T.H."/>
            <person name="Liu D."/>
            <person name="Ke H.M."/>
            <person name="Yokoi T."/>
            <person name="Roa M.B."/>
            <person name="Lu M.J."/>
            <person name="Chang Y.Y."/>
            <person name="Ann P.J."/>
            <person name="Tsai J.N."/>
            <person name="Chen C.Y."/>
            <person name="Tzean S.S."/>
            <person name="Ota Y."/>
            <person name="Hattori T."/>
            <person name="Sahashi N."/>
            <person name="Liou R.F."/>
            <person name="Kikuchi T."/>
            <person name="Tsai I.J."/>
        </authorList>
    </citation>
    <scope>NUCLEOTIDE SEQUENCE [LARGE SCALE GENOMIC DNA]</scope>
    <source>
        <strain evidence="6 7">FFPRI411160</strain>
    </source>
</reference>
<dbReference type="SUPFAM" id="SSF53474">
    <property type="entry name" value="alpha/beta-Hydrolases"/>
    <property type="match status" value="1"/>
</dbReference>